<sequence length="77" mass="8921">MKNSQLVAIISRLEAMQKEENGEIQTRHFEREGVEKGIVEYDPAMKAYTLEDLGNHTRFPFDDIDLIAMEVYDLLFG</sequence>
<dbReference type="AlphaFoldDB" id="A0A0R1HIG0"/>
<evidence type="ECO:0008006" key="3">
    <source>
        <dbReference type="Google" id="ProtNLM"/>
    </source>
</evidence>
<dbReference type="Proteomes" id="UP000051450">
    <property type="component" value="Unassembled WGS sequence"/>
</dbReference>
<comment type="caution">
    <text evidence="1">The sequence shown here is derived from an EMBL/GenBank/DDBJ whole genome shotgun (WGS) entry which is preliminary data.</text>
</comment>
<dbReference type="PATRIC" id="fig|1423719.4.peg.606"/>
<evidence type="ECO:0000313" key="1">
    <source>
        <dbReference type="EMBL" id="KRK46095.1"/>
    </source>
</evidence>
<dbReference type="Gene3D" id="3.30.720.20">
    <property type="entry name" value="Protein of unknown function DUF1797"/>
    <property type="match status" value="1"/>
</dbReference>
<accession>A0A0R1HIG0</accession>
<dbReference type="InterPro" id="IPR014904">
    <property type="entry name" value="YkuJ-like"/>
</dbReference>
<dbReference type="STRING" id="1423719.FC66_GL000596"/>
<name>A0A0R1HIG0_9LACO</name>
<dbReference type="InterPro" id="IPR038073">
    <property type="entry name" value="YkuJ-like_sf"/>
</dbReference>
<dbReference type="EMBL" id="AZDI01000002">
    <property type="protein sequence ID" value="KRK46095.1"/>
    <property type="molecule type" value="Genomic_DNA"/>
</dbReference>
<dbReference type="Pfam" id="PF08796">
    <property type="entry name" value="DUF1797"/>
    <property type="match status" value="1"/>
</dbReference>
<evidence type="ECO:0000313" key="2">
    <source>
        <dbReference type="Proteomes" id="UP000051450"/>
    </source>
</evidence>
<keyword evidence="2" id="KW-1185">Reference proteome</keyword>
<reference evidence="1 2" key="1">
    <citation type="journal article" date="2015" name="Genome Announc.">
        <title>Expanding the biotechnology potential of lactobacilli through comparative genomics of 213 strains and associated genera.</title>
        <authorList>
            <person name="Sun Z."/>
            <person name="Harris H.M."/>
            <person name="McCann A."/>
            <person name="Guo C."/>
            <person name="Argimon S."/>
            <person name="Zhang W."/>
            <person name="Yang X."/>
            <person name="Jeffery I.B."/>
            <person name="Cooney J.C."/>
            <person name="Kagawa T.F."/>
            <person name="Liu W."/>
            <person name="Song Y."/>
            <person name="Salvetti E."/>
            <person name="Wrobel A."/>
            <person name="Rasinkangas P."/>
            <person name="Parkhill J."/>
            <person name="Rea M.C."/>
            <person name="O'Sullivan O."/>
            <person name="Ritari J."/>
            <person name="Douillard F.P."/>
            <person name="Paul Ross R."/>
            <person name="Yang R."/>
            <person name="Briner A.E."/>
            <person name="Felis G.E."/>
            <person name="de Vos W.M."/>
            <person name="Barrangou R."/>
            <person name="Klaenhammer T.R."/>
            <person name="Caufield P.W."/>
            <person name="Cui Y."/>
            <person name="Zhang H."/>
            <person name="O'Toole P.W."/>
        </authorList>
    </citation>
    <scope>NUCLEOTIDE SEQUENCE [LARGE SCALE GENOMIC DNA]</scope>
    <source>
        <strain evidence="1 2">DSM 15638</strain>
    </source>
</reference>
<dbReference type="SUPFAM" id="SSF143567">
    <property type="entry name" value="YkuJ-like"/>
    <property type="match status" value="1"/>
</dbReference>
<dbReference type="GeneID" id="83548986"/>
<dbReference type="OrthoDB" id="2361638at2"/>
<gene>
    <name evidence="1" type="ORF">FC66_GL000596</name>
</gene>
<protein>
    <recommendedName>
        <fullName evidence="3">DUF1797 family protein</fullName>
    </recommendedName>
</protein>
<organism evidence="1 2">
    <name type="scientific">Dellaglioa algida DSM 15638</name>
    <dbReference type="NCBI Taxonomy" id="1423719"/>
    <lineage>
        <taxon>Bacteria</taxon>
        <taxon>Bacillati</taxon>
        <taxon>Bacillota</taxon>
        <taxon>Bacilli</taxon>
        <taxon>Lactobacillales</taxon>
        <taxon>Lactobacillaceae</taxon>
        <taxon>Dellaglioa</taxon>
    </lineage>
</organism>
<dbReference type="RefSeq" id="WP_057973680.1">
    <property type="nucleotide sequence ID" value="NZ_AZDI01000002.1"/>
</dbReference>
<proteinExistence type="predicted"/>